<dbReference type="InterPro" id="IPR029058">
    <property type="entry name" value="AB_hydrolase_fold"/>
</dbReference>
<keyword evidence="1" id="KW-0378">Hydrolase</keyword>
<comment type="caution">
    <text evidence="1">The sequence shown here is derived from an EMBL/GenBank/DDBJ whole genome shotgun (WGS) entry which is preliminary data.</text>
</comment>
<dbReference type="RefSeq" id="WP_358286597.1">
    <property type="nucleotide sequence ID" value="NZ_JBEYGJ010000027.1"/>
</dbReference>
<name>A0ABW6LA94_9ACTN</name>
<gene>
    <name evidence="1" type="ORF">ACFYM3_12305</name>
</gene>
<dbReference type="Gene3D" id="3.40.50.1820">
    <property type="entry name" value="alpha/beta hydrolase"/>
    <property type="match status" value="1"/>
</dbReference>
<dbReference type="PANTHER" id="PTHR48098">
    <property type="entry name" value="ENTEROCHELIN ESTERASE-RELATED"/>
    <property type="match status" value="1"/>
</dbReference>
<dbReference type="PANTHER" id="PTHR48098:SF1">
    <property type="entry name" value="DIACYLGLYCEROL ACYLTRANSFERASE_MYCOLYLTRANSFERASE AG85A"/>
    <property type="match status" value="1"/>
</dbReference>
<evidence type="ECO:0000313" key="2">
    <source>
        <dbReference type="Proteomes" id="UP001601288"/>
    </source>
</evidence>
<dbReference type="InterPro" id="IPR050583">
    <property type="entry name" value="Mycobacterial_A85_antigen"/>
</dbReference>
<dbReference type="Pfam" id="PF00756">
    <property type="entry name" value="Esterase"/>
    <property type="match status" value="1"/>
</dbReference>
<organism evidence="1 2">
    <name type="scientific">Streptomyces massasporeus</name>
    <dbReference type="NCBI Taxonomy" id="67324"/>
    <lineage>
        <taxon>Bacteria</taxon>
        <taxon>Bacillati</taxon>
        <taxon>Actinomycetota</taxon>
        <taxon>Actinomycetes</taxon>
        <taxon>Kitasatosporales</taxon>
        <taxon>Streptomycetaceae</taxon>
        <taxon>Streptomyces</taxon>
    </lineage>
</organism>
<dbReference type="Proteomes" id="UP001601288">
    <property type="component" value="Unassembled WGS sequence"/>
</dbReference>
<evidence type="ECO:0000313" key="1">
    <source>
        <dbReference type="EMBL" id="MFE9225393.1"/>
    </source>
</evidence>
<dbReference type="GO" id="GO:0016787">
    <property type="term" value="F:hydrolase activity"/>
    <property type="evidence" value="ECO:0007669"/>
    <property type="project" value="UniProtKB-KW"/>
</dbReference>
<keyword evidence="2" id="KW-1185">Reference proteome</keyword>
<accession>A0ABW6LA94</accession>
<proteinExistence type="predicted"/>
<sequence length="329" mass="36699">MRGLLLTFLVLFIVLIDAGTAAPVHSVSNSPWADGGKARITSEKKISERVRDLTISSPAVGKSVPVRIILPKSWYARKNATFPVLYMLHGGDDDYTSWTRETDIEELSDQADFLIVMPDGGRHGYYSDWRIGTPLWETFHTAELVRLMESKYRANTTRAVAGLSMGGLGALNYAARHRGMFKYAAAMSSYVDLDEPAVRLALLLGADRDGIDIKDVWGDPHRDVANWRSHNPSAMPEAFRGTRVHLSVGSGRPGPSDLNRRLDTVIVGAVAERVLPESVEKFASSLRRSGVRTTTHFYDPGTHSWPYWQSELHRIWPTVSAVLDRRVVR</sequence>
<dbReference type="InterPro" id="IPR000801">
    <property type="entry name" value="Esterase-like"/>
</dbReference>
<dbReference type="SUPFAM" id="SSF53474">
    <property type="entry name" value="alpha/beta-Hydrolases"/>
    <property type="match status" value="1"/>
</dbReference>
<protein>
    <submittedName>
        <fullName evidence="1">Alpha/beta hydrolase family protein</fullName>
    </submittedName>
</protein>
<dbReference type="EMBL" id="JBIAFP010000006">
    <property type="protein sequence ID" value="MFE9225393.1"/>
    <property type="molecule type" value="Genomic_DNA"/>
</dbReference>
<reference evidence="1 2" key="1">
    <citation type="submission" date="2024-10" db="EMBL/GenBank/DDBJ databases">
        <title>The Natural Products Discovery Center: Release of the First 8490 Sequenced Strains for Exploring Actinobacteria Biosynthetic Diversity.</title>
        <authorList>
            <person name="Kalkreuter E."/>
            <person name="Kautsar S.A."/>
            <person name="Yang D."/>
            <person name="Bader C.D."/>
            <person name="Teijaro C.N."/>
            <person name="Fluegel L."/>
            <person name="Davis C.M."/>
            <person name="Simpson J.R."/>
            <person name="Lauterbach L."/>
            <person name="Steele A.D."/>
            <person name="Gui C."/>
            <person name="Meng S."/>
            <person name="Li G."/>
            <person name="Viehrig K."/>
            <person name="Ye F."/>
            <person name="Su P."/>
            <person name="Kiefer A.F."/>
            <person name="Nichols A."/>
            <person name="Cepeda A.J."/>
            <person name="Yan W."/>
            <person name="Fan B."/>
            <person name="Jiang Y."/>
            <person name="Adhikari A."/>
            <person name="Zheng C.-J."/>
            <person name="Schuster L."/>
            <person name="Cowan T.M."/>
            <person name="Smanski M.J."/>
            <person name="Chevrette M.G."/>
            <person name="De Carvalho L.P.S."/>
            <person name="Shen B."/>
        </authorList>
    </citation>
    <scope>NUCLEOTIDE SEQUENCE [LARGE SCALE GENOMIC DNA]</scope>
    <source>
        <strain evidence="1 2">NPDC007066</strain>
    </source>
</reference>